<keyword evidence="10" id="KW-0406">Ion transport</keyword>
<dbReference type="Proteomes" id="UP001595923">
    <property type="component" value="Unassembled WGS sequence"/>
</dbReference>
<dbReference type="PANTHER" id="PTHR28259">
    <property type="entry name" value="FLUORIDE EXPORT PROTEIN 1-RELATED"/>
    <property type="match status" value="1"/>
</dbReference>
<comment type="function">
    <text evidence="9 10">Fluoride-specific ion channel. Important for reducing fluoride concentration in the cell, thus reducing its toxicity.</text>
</comment>
<feature type="transmembrane region" description="Helical" evidence="10">
    <location>
        <begin position="37"/>
        <end position="70"/>
    </location>
</feature>
<organism evidence="11 12">
    <name type="scientific">Nocardiopsis mangrovi</name>
    <dbReference type="NCBI Taxonomy" id="1179818"/>
    <lineage>
        <taxon>Bacteria</taxon>
        <taxon>Bacillati</taxon>
        <taxon>Actinomycetota</taxon>
        <taxon>Actinomycetes</taxon>
        <taxon>Streptosporangiales</taxon>
        <taxon>Nocardiopsidaceae</taxon>
        <taxon>Nocardiopsis</taxon>
    </lineage>
</organism>
<dbReference type="HAMAP" id="MF_00454">
    <property type="entry name" value="FluC"/>
    <property type="match status" value="1"/>
</dbReference>
<keyword evidence="10" id="KW-0813">Transport</keyword>
<comment type="subcellular location">
    <subcellularLocation>
        <location evidence="1 10">Cell membrane</location>
        <topology evidence="1 10">Multi-pass membrane protein</topology>
    </subcellularLocation>
</comment>
<keyword evidence="12" id="KW-1185">Reference proteome</keyword>
<evidence type="ECO:0000256" key="6">
    <source>
        <dbReference type="ARBA" id="ARBA00023303"/>
    </source>
</evidence>
<evidence type="ECO:0000313" key="11">
    <source>
        <dbReference type="EMBL" id="MFC4565094.1"/>
    </source>
</evidence>
<evidence type="ECO:0000256" key="3">
    <source>
        <dbReference type="ARBA" id="ARBA00022692"/>
    </source>
</evidence>
<protein>
    <recommendedName>
        <fullName evidence="10">Fluoride-specific ion channel FluC</fullName>
    </recommendedName>
</protein>
<comment type="similarity">
    <text evidence="7 10">Belongs to the fluoride channel Fluc/FEX (TC 1.A.43) family.</text>
</comment>
<evidence type="ECO:0000313" key="12">
    <source>
        <dbReference type="Proteomes" id="UP001595923"/>
    </source>
</evidence>
<dbReference type="RefSeq" id="WP_378578759.1">
    <property type="nucleotide sequence ID" value="NZ_JBHSFQ010000032.1"/>
</dbReference>
<feature type="binding site" evidence="10">
    <location>
        <position position="69"/>
    </location>
    <ligand>
        <name>Na(+)</name>
        <dbReference type="ChEBI" id="CHEBI:29101"/>
        <note>structural</note>
    </ligand>
</feature>
<dbReference type="EMBL" id="JBHSFQ010000032">
    <property type="protein sequence ID" value="MFC4565094.1"/>
    <property type="molecule type" value="Genomic_DNA"/>
</dbReference>
<gene>
    <name evidence="10" type="primary">fluC</name>
    <name evidence="10" type="synonym">crcB</name>
    <name evidence="11" type="ORF">ACFO4E_24830</name>
</gene>
<evidence type="ECO:0000256" key="2">
    <source>
        <dbReference type="ARBA" id="ARBA00022475"/>
    </source>
</evidence>
<evidence type="ECO:0000256" key="9">
    <source>
        <dbReference type="ARBA" id="ARBA00049940"/>
    </source>
</evidence>
<evidence type="ECO:0000256" key="10">
    <source>
        <dbReference type="HAMAP-Rule" id="MF_00454"/>
    </source>
</evidence>
<comment type="catalytic activity">
    <reaction evidence="8">
        <text>fluoride(in) = fluoride(out)</text>
        <dbReference type="Rhea" id="RHEA:76159"/>
        <dbReference type="ChEBI" id="CHEBI:17051"/>
    </reaction>
    <physiologicalReaction direction="left-to-right" evidence="8">
        <dbReference type="Rhea" id="RHEA:76160"/>
    </physiologicalReaction>
</comment>
<evidence type="ECO:0000256" key="4">
    <source>
        <dbReference type="ARBA" id="ARBA00022989"/>
    </source>
</evidence>
<evidence type="ECO:0000256" key="5">
    <source>
        <dbReference type="ARBA" id="ARBA00023136"/>
    </source>
</evidence>
<dbReference type="PANTHER" id="PTHR28259:SF1">
    <property type="entry name" value="FLUORIDE EXPORT PROTEIN 1-RELATED"/>
    <property type="match status" value="1"/>
</dbReference>
<keyword evidence="10" id="KW-0915">Sodium</keyword>
<keyword evidence="3 10" id="KW-0812">Transmembrane</keyword>
<keyword evidence="2 10" id="KW-1003">Cell membrane</keyword>
<dbReference type="InterPro" id="IPR003691">
    <property type="entry name" value="FluC"/>
</dbReference>
<proteinExistence type="inferred from homology"/>
<evidence type="ECO:0000256" key="7">
    <source>
        <dbReference type="ARBA" id="ARBA00035120"/>
    </source>
</evidence>
<dbReference type="Pfam" id="PF02537">
    <property type="entry name" value="CRCB"/>
    <property type="match status" value="1"/>
</dbReference>
<comment type="activity regulation">
    <text evidence="10">Na(+) is not transported, but it plays an essential structural role and its presence is essential for fluoride channel function.</text>
</comment>
<reference evidence="12" key="1">
    <citation type="journal article" date="2019" name="Int. J. Syst. Evol. Microbiol.">
        <title>The Global Catalogue of Microorganisms (GCM) 10K type strain sequencing project: providing services to taxonomists for standard genome sequencing and annotation.</title>
        <authorList>
            <consortium name="The Broad Institute Genomics Platform"/>
            <consortium name="The Broad Institute Genome Sequencing Center for Infectious Disease"/>
            <person name="Wu L."/>
            <person name="Ma J."/>
        </authorList>
    </citation>
    <scope>NUCLEOTIDE SEQUENCE [LARGE SCALE GENOMIC DNA]</scope>
    <source>
        <strain evidence="12">XZYJ18</strain>
    </source>
</reference>
<comment type="caution">
    <text evidence="11">The sequence shown here is derived from an EMBL/GenBank/DDBJ whole genome shotgun (WGS) entry which is preliminary data.</text>
</comment>
<comment type="caution">
    <text evidence="10">Lacks conserved residue(s) required for the propagation of feature annotation.</text>
</comment>
<evidence type="ECO:0000256" key="8">
    <source>
        <dbReference type="ARBA" id="ARBA00035585"/>
    </source>
</evidence>
<feature type="transmembrane region" description="Helical" evidence="10">
    <location>
        <begin position="91"/>
        <end position="118"/>
    </location>
</feature>
<sequence length="120" mass="12003">MTLLMVVLGGAVGAPLRYLADRAVTARHDSVFPWGTLAVNAAACLVLGFVSAFALPGWAAALVVTGLLGALSTYSAFGYETFRLLRTRARFLALANAAGSVAAGLGAFALGGAAAAVFGA</sequence>
<keyword evidence="6 10" id="KW-0407">Ion channel</keyword>
<name>A0ABV9E1Q7_9ACTN</name>
<keyword evidence="4 10" id="KW-1133">Transmembrane helix</keyword>
<accession>A0ABV9E1Q7</accession>
<keyword evidence="10" id="KW-0479">Metal-binding</keyword>
<feature type="binding site" evidence="10">
    <location>
        <position position="72"/>
    </location>
    <ligand>
        <name>Na(+)</name>
        <dbReference type="ChEBI" id="CHEBI:29101"/>
        <note>structural</note>
    </ligand>
</feature>
<evidence type="ECO:0000256" key="1">
    <source>
        <dbReference type="ARBA" id="ARBA00004651"/>
    </source>
</evidence>
<keyword evidence="5 10" id="KW-0472">Membrane</keyword>